<comment type="caution">
    <text evidence="2">The sequence shown here is derived from an EMBL/GenBank/DDBJ whole genome shotgun (WGS) entry which is preliminary data.</text>
</comment>
<sequence length="398" mass="44411">MLHSKKLLVVARVNHYQYQGKLYASGPYARELEKWAEIFSEVTIAGSLLQGRPTGDCIPFQRENIRIVPVSETQASGVGARWKQFCLLPRVIWQLAGYMRRADVIHVRCPCDLGLLGIILAPIFSRHLIAKYASEWLPFKGEAWAWRLQRNILRSFWWRGLVTIYGRWPNQPAKVKPFFTSVLTRDQLARARQAASQYKPFNSLKVIYVGRLSASKNVDVLLTAVAKVKAAGKAVECTIVGDGPERSALEAQTIRLGLSQRVTFTGGLAFESVLNYYEQANVLVLASSVEGWGKALVEGMAFGLVCIGTERGIMPQMLGEGRGLLVPVRDAEALARRLEWITENEKESAAMAVRAAAWAQCYSLDGLCEALRKLMSEEWGFEMAPKAADKSQEEVFAK</sequence>
<evidence type="ECO:0000259" key="1">
    <source>
        <dbReference type="Pfam" id="PF00534"/>
    </source>
</evidence>
<protein>
    <submittedName>
        <fullName evidence="2">Glycosyl transferase group 1</fullName>
    </submittedName>
</protein>
<evidence type="ECO:0000313" key="3">
    <source>
        <dbReference type="Proteomes" id="UP000003688"/>
    </source>
</evidence>
<dbReference type="GO" id="GO:0016758">
    <property type="term" value="F:hexosyltransferase activity"/>
    <property type="evidence" value="ECO:0007669"/>
    <property type="project" value="TreeGrafter"/>
</dbReference>
<dbReference type="PANTHER" id="PTHR45947:SF3">
    <property type="entry name" value="SULFOQUINOVOSYL TRANSFERASE SQD2"/>
    <property type="match status" value="1"/>
</dbReference>
<dbReference type="PANTHER" id="PTHR45947">
    <property type="entry name" value="SULFOQUINOVOSYL TRANSFERASE SQD2"/>
    <property type="match status" value="1"/>
</dbReference>
<name>B9XAY1_PEDPL</name>
<dbReference type="Pfam" id="PF00534">
    <property type="entry name" value="Glycos_transf_1"/>
    <property type="match status" value="1"/>
</dbReference>
<organism evidence="2 3">
    <name type="scientific">Pedosphaera parvula (strain Ellin514)</name>
    <dbReference type="NCBI Taxonomy" id="320771"/>
    <lineage>
        <taxon>Bacteria</taxon>
        <taxon>Pseudomonadati</taxon>
        <taxon>Verrucomicrobiota</taxon>
        <taxon>Pedosphaerae</taxon>
        <taxon>Pedosphaerales</taxon>
        <taxon>Pedosphaeraceae</taxon>
        <taxon>Pedosphaera</taxon>
    </lineage>
</organism>
<evidence type="ECO:0000313" key="2">
    <source>
        <dbReference type="EMBL" id="EEF63166.1"/>
    </source>
</evidence>
<dbReference type="EMBL" id="ABOX02000002">
    <property type="protein sequence ID" value="EEF63166.1"/>
    <property type="molecule type" value="Genomic_DNA"/>
</dbReference>
<feature type="domain" description="Glycosyl transferase family 1" evidence="1">
    <location>
        <begin position="201"/>
        <end position="355"/>
    </location>
</feature>
<keyword evidence="3" id="KW-1185">Reference proteome</keyword>
<dbReference type="InterPro" id="IPR001296">
    <property type="entry name" value="Glyco_trans_1"/>
</dbReference>
<dbReference type="OrthoDB" id="9802525at2"/>
<proteinExistence type="predicted"/>
<keyword evidence="2" id="KW-0808">Transferase</keyword>
<dbReference type="AlphaFoldDB" id="B9XAY1"/>
<dbReference type="InterPro" id="IPR050194">
    <property type="entry name" value="Glycosyltransferase_grp1"/>
</dbReference>
<dbReference type="Gene3D" id="3.40.50.2000">
    <property type="entry name" value="Glycogen Phosphorylase B"/>
    <property type="match status" value="2"/>
</dbReference>
<gene>
    <name evidence="2" type="ORF">Cflav_PD5801</name>
</gene>
<dbReference type="STRING" id="320771.Cflav_PD5801"/>
<dbReference type="RefSeq" id="WP_007412979.1">
    <property type="nucleotide sequence ID" value="NZ_ABOX02000002.1"/>
</dbReference>
<dbReference type="Proteomes" id="UP000003688">
    <property type="component" value="Unassembled WGS sequence"/>
</dbReference>
<reference evidence="2 3" key="1">
    <citation type="journal article" date="2011" name="J. Bacteriol.">
        <title>Genome sequence of 'Pedosphaera parvula' Ellin514, an aerobic Verrucomicrobial isolate from pasture soil.</title>
        <authorList>
            <person name="Kant R."/>
            <person name="van Passel M.W."/>
            <person name="Sangwan P."/>
            <person name="Palva A."/>
            <person name="Lucas S."/>
            <person name="Copeland A."/>
            <person name="Lapidus A."/>
            <person name="Glavina Del Rio T."/>
            <person name="Dalin E."/>
            <person name="Tice H."/>
            <person name="Bruce D."/>
            <person name="Goodwin L."/>
            <person name="Pitluck S."/>
            <person name="Chertkov O."/>
            <person name="Larimer F.W."/>
            <person name="Land M.L."/>
            <person name="Hauser L."/>
            <person name="Brettin T.S."/>
            <person name="Detter J.C."/>
            <person name="Han S."/>
            <person name="de Vos W.M."/>
            <person name="Janssen P.H."/>
            <person name="Smidt H."/>
        </authorList>
    </citation>
    <scope>NUCLEOTIDE SEQUENCE [LARGE SCALE GENOMIC DNA]</scope>
    <source>
        <strain evidence="2 3">Ellin514</strain>
    </source>
</reference>
<accession>B9XAY1</accession>
<dbReference type="SUPFAM" id="SSF53756">
    <property type="entry name" value="UDP-Glycosyltransferase/glycogen phosphorylase"/>
    <property type="match status" value="1"/>
</dbReference>